<reference evidence="7 8" key="1">
    <citation type="submission" date="2015-12" db="EMBL/GenBank/DDBJ databases">
        <title>Dictyostelia acquired genes for synthesis and detection of signals that induce cell-type specialization by lateral gene transfer from prokaryotes.</title>
        <authorList>
            <person name="Gloeckner G."/>
            <person name="Schaap P."/>
        </authorList>
    </citation>
    <scope>NUCLEOTIDE SEQUENCE [LARGE SCALE GENOMIC DNA]</scope>
    <source>
        <strain evidence="7 8">TK</strain>
    </source>
</reference>
<feature type="region of interest" description="Disordered" evidence="5">
    <location>
        <begin position="284"/>
        <end position="327"/>
    </location>
</feature>
<comment type="caution">
    <text evidence="7">The sequence shown here is derived from an EMBL/GenBank/DDBJ whole genome shotgun (WGS) entry which is preliminary data.</text>
</comment>
<dbReference type="InterPro" id="IPR039715">
    <property type="entry name" value="ZCCHC10"/>
</dbReference>
<evidence type="ECO:0000313" key="8">
    <source>
        <dbReference type="Proteomes" id="UP000076078"/>
    </source>
</evidence>
<evidence type="ECO:0000256" key="3">
    <source>
        <dbReference type="ARBA" id="ARBA00022833"/>
    </source>
</evidence>
<dbReference type="PANTHER" id="PTHR13491">
    <property type="entry name" value="ZCCHC10 PROTEIN"/>
    <property type="match status" value="1"/>
</dbReference>
<evidence type="ECO:0000256" key="4">
    <source>
        <dbReference type="PROSITE-ProRule" id="PRU00134"/>
    </source>
</evidence>
<feature type="compositionally biased region" description="Basic and acidic residues" evidence="5">
    <location>
        <begin position="155"/>
        <end position="166"/>
    </location>
</feature>
<dbReference type="Proteomes" id="UP000076078">
    <property type="component" value="Unassembled WGS sequence"/>
</dbReference>
<feature type="compositionally biased region" description="Low complexity" evidence="5">
    <location>
        <begin position="61"/>
        <end position="78"/>
    </location>
</feature>
<dbReference type="SUPFAM" id="SSF144232">
    <property type="entry name" value="HIT/MYND zinc finger-like"/>
    <property type="match status" value="1"/>
</dbReference>
<feature type="region of interest" description="Disordered" evidence="5">
    <location>
        <begin position="678"/>
        <end position="706"/>
    </location>
</feature>
<keyword evidence="8" id="KW-1185">Reference proteome</keyword>
<feature type="region of interest" description="Disordered" evidence="5">
    <location>
        <begin position="135"/>
        <end position="183"/>
    </location>
</feature>
<dbReference type="AlphaFoldDB" id="A0A151ZAF2"/>
<accession>A0A151ZAF2</accession>
<feature type="compositionally biased region" description="Low complexity" evidence="5">
    <location>
        <begin position="167"/>
        <end position="176"/>
    </location>
</feature>
<keyword evidence="2 4" id="KW-0863">Zinc-finger</keyword>
<evidence type="ECO:0000313" key="7">
    <source>
        <dbReference type="EMBL" id="KYQ90908.1"/>
    </source>
</evidence>
<evidence type="ECO:0000256" key="5">
    <source>
        <dbReference type="SAM" id="MobiDB-lite"/>
    </source>
</evidence>
<dbReference type="OMA" id="LKFEWMT"/>
<dbReference type="InterPro" id="IPR002893">
    <property type="entry name" value="Znf_MYND"/>
</dbReference>
<dbReference type="PROSITE" id="PS50865">
    <property type="entry name" value="ZF_MYND_2"/>
    <property type="match status" value="1"/>
</dbReference>
<proteinExistence type="predicted"/>
<dbReference type="STRING" id="361077.A0A151ZAF2"/>
<feature type="region of interest" description="Disordered" evidence="5">
    <location>
        <begin position="852"/>
        <end position="876"/>
    </location>
</feature>
<dbReference type="Pfam" id="PF01753">
    <property type="entry name" value="zf-MYND"/>
    <property type="match status" value="1"/>
</dbReference>
<name>A0A151ZAF2_TIELA</name>
<organism evidence="7 8">
    <name type="scientific">Tieghemostelium lacteum</name>
    <name type="common">Slime mold</name>
    <name type="synonym">Dictyostelium lacteum</name>
    <dbReference type="NCBI Taxonomy" id="361077"/>
    <lineage>
        <taxon>Eukaryota</taxon>
        <taxon>Amoebozoa</taxon>
        <taxon>Evosea</taxon>
        <taxon>Eumycetozoa</taxon>
        <taxon>Dictyostelia</taxon>
        <taxon>Dictyosteliales</taxon>
        <taxon>Raperosteliaceae</taxon>
        <taxon>Tieghemostelium</taxon>
    </lineage>
</organism>
<feature type="region of interest" description="Disordered" evidence="5">
    <location>
        <begin position="61"/>
        <end position="97"/>
    </location>
</feature>
<keyword evidence="1" id="KW-0479">Metal-binding</keyword>
<feature type="domain" description="MYND-type" evidence="6">
    <location>
        <begin position="803"/>
        <end position="841"/>
    </location>
</feature>
<dbReference type="EMBL" id="LODT01000035">
    <property type="protein sequence ID" value="KYQ90908.1"/>
    <property type="molecule type" value="Genomic_DNA"/>
</dbReference>
<gene>
    <name evidence="7" type="ORF">DLAC_07781</name>
</gene>
<feature type="region of interest" description="Disordered" evidence="5">
    <location>
        <begin position="538"/>
        <end position="562"/>
    </location>
</feature>
<feature type="compositionally biased region" description="Low complexity" evidence="5">
    <location>
        <begin position="678"/>
        <end position="704"/>
    </location>
</feature>
<dbReference type="OrthoDB" id="19030at2759"/>
<feature type="compositionally biased region" description="Low complexity" evidence="5">
    <location>
        <begin position="494"/>
        <end position="510"/>
    </location>
</feature>
<keyword evidence="3" id="KW-0862">Zinc</keyword>
<dbReference type="Gene3D" id="6.10.140.2220">
    <property type="match status" value="1"/>
</dbReference>
<feature type="compositionally biased region" description="Low complexity" evidence="5">
    <location>
        <begin position="139"/>
        <end position="149"/>
    </location>
</feature>
<evidence type="ECO:0000256" key="2">
    <source>
        <dbReference type="ARBA" id="ARBA00022771"/>
    </source>
</evidence>
<feature type="compositionally biased region" description="Low complexity" evidence="5">
    <location>
        <begin position="538"/>
        <end position="558"/>
    </location>
</feature>
<dbReference type="FunCoup" id="A0A151ZAF2">
    <property type="interactions" value="73"/>
</dbReference>
<evidence type="ECO:0000256" key="1">
    <source>
        <dbReference type="ARBA" id="ARBA00022723"/>
    </source>
</evidence>
<feature type="compositionally biased region" description="Low complexity" evidence="5">
    <location>
        <begin position="860"/>
        <end position="876"/>
    </location>
</feature>
<protein>
    <recommendedName>
        <fullName evidence="6">MYND-type domain-containing protein</fullName>
    </recommendedName>
</protein>
<feature type="compositionally biased region" description="Low complexity" evidence="5">
    <location>
        <begin position="285"/>
        <end position="321"/>
    </location>
</feature>
<feature type="region of interest" description="Disordered" evidence="5">
    <location>
        <begin position="486"/>
        <end position="512"/>
    </location>
</feature>
<dbReference type="InParanoid" id="A0A151ZAF2"/>
<dbReference type="GO" id="GO:0008270">
    <property type="term" value="F:zinc ion binding"/>
    <property type="evidence" value="ECO:0007669"/>
    <property type="project" value="UniProtKB-KW"/>
</dbReference>
<sequence length="876" mass="98533">MEDDPSKTVILFEFIPHIVYIINQKEVVQKSKGVVMILMLNGDVFFYPINMNQLNQLPIQLQSNNNTNGNSSNNSSNNKKQHQQDNNEKSSTTNNMKNKYSKYNISLNLSQDHKVYSFNFIDSDYSSKFTFNPKRYQESNSSSNRVVSSETIVGEEDHIESSEEHQQQQQQQQQQQHVTHQHYRKPRKVLLSHDKRLLLIIGCFYKGISSLTVYKILEEGPEYFQLIYYDSSFTFIDACFSSDSTMLVSILSRYPNFLFFLQLPNIKNPLIPFCNHPSNLDINDNNNSNSNSSSNGNTSPTSSNKNGNTSTTTTTTTTTGTSGTGGSNSKLYENLEYMSKKIHFEPRKIGPMAIIGPIKNTFGKPYNMTHIASNPFPYASVASEKVKAFEYLTWNDDGLGEFCFWNVYKEALQIPKGSSLDPQIKLNLPTLKFECLIKLIASILPDKSLLERESSPKNYILNMEFAPTGDLVMCIVRKENYDFTQSLSSKKPTSSNVQQQQQQQQQSSNSPLNGIGIQLVPSTFEKLNFNSSSSWSVHHQSSEPSSSSPSSNNSNTSSTKLRPIGGDVSSSWIQLTESFDSSVILSTKWSHSLFFGSQNHTLPCAVVKGKGILEFITNTYYSQFTNISDDFIHHCSNFLQLGSYHRLWINNNFSLFLITMTPKLDDIIEWIKIFENSSISGSGSSSSSTSSSSSSSTSQASSGSNKSLTISTDLIQTRFHKLSQMIGYNLFDLTSYWLRYQHLQQIQYNQYINQYPLSNSKQNKSGQKNSSAKKLSESDLLVINEKTGKGDGEVYSCLHLYKCESCKKTLLKPLVCGGCKAIAYCSRDCQKENWSKHQDTCIPPYLPLSNTNGSTTVTQSPSIPSNNNTSNNTKLK</sequence>
<evidence type="ECO:0000259" key="6">
    <source>
        <dbReference type="PROSITE" id="PS50865"/>
    </source>
</evidence>
<dbReference type="PANTHER" id="PTHR13491:SF0">
    <property type="entry name" value="ZINC FINGER CCHC DOMAIN-CONTAINING PROTEIN 10"/>
    <property type="match status" value="1"/>
</dbReference>